<accession>A0A084XUK7</accession>
<comment type="caution">
    <text evidence="1">The sequence shown here is derived from an EMBL/GenBank/DDBJ whole genome shotgun (WGS) entry which is preliminary data.</text>
</comment>
<proteinExistence type="predicted"/>
<dbReference type="RefSeq" id="WP_273704134.1">
    <property type="nucleotide sequence ID" value="NZ_JDSS02000049.1"/>
</dbReference>
<protein>
    <submittedName>
        <fullName evidence="1">Uncharacterized protein</fullName>
    </submittedName>
</protein>
<evidence type="ECO:0000313" key="2">
    <source>
        <dbReference type="Proteomes" id="UP000019812"/>
    </source>
</evidence>
<dbReference type="STRING" id="1457154.CAPSK01_004520"/>
<reference evidence="1 2" key="1">
    <citation type="submission" date="2014-07" db="EMBL/GenBank/DDBJ databases">
        <title>Expanding our view of genomic diversity in Candidatus Accumulibacter clades.</title>
        <authorList>
            <person name="Skennerton C.T."/>
            <person name="Barr J.J."/>
            <person name="Slater F.R."/>
            <person name="Bond P.L."/>
            <person name="Tyson G.W."/>
        </authorList>
    </citation>
    <scope>NUCLEOTIDE SEQUENCE [LARGE SCALE GENOMIC DNA]</scope>
    <source>
        <strain evidence="2">SK-01</strain>
    </source>
</reference>
<name>A0A084XUK7_9PROT</name>
<dbReference type="AlphaFoldDB" id="A0A084XUK7"/>
<gene>
    <name evidence="1" type="ORF">CAPSK01_004520</name>
</gene>
<organism evidence="1 2">
    <name type="scientific">Candidatus Accumulibacter vicinus</name>
    <dbReference type="NCBI Taxonomy" id="2954382"/>
    <lineage>
        <taxon>Bacteria</taxon>
        <taxon>Pseudomonadati</taxon>
        <taxon>Pseudomonadota</taxon>
        <taxon>Betaproteobacteria</taxon>
        <taxon>Candidatus Accumulibacter</taxon>
    </lineage>
</organism>
<dbReference type="EMBL" id="JDSS02000049">
    <property type="protein sequence ID" value="KFB66151.1"/>
    <property type="molecule type" value="Genomic_DNA"/>
</dbReference>
<sequence length="97" mass="10415">MTNITEAQREILRHALGVGRGRTAGWRNHFCTGPGSEDYDDCEALVAAGMMTKRSGGPLSGGDPVYRVTDAGQDVLVGRKTPNAKLTCPTGREEDHE</sequence>
<evidence type="ECO:0000313" key="1">
    <source>
        <dbReference type="EMBL" id="KFB66151.1"/>
    </source>
</evidence>
<dbReference type="Proteomes" id="UP000019812">
    <property type="component" value="Unassembled WGS sequence"/>
</dbReference>